<dbReference type="Proteomes" id="UP000197290">
    <property type="component" value="Unassembled WGS sequence"/>
</dbReference>
<dbReference type="SUPFAM" id="SSF53756">
    <property type="entry name" value="UDP-Glycosyltransferase/glycogen phosphorylase"/>
    <property type="match status" value="1"/>
</dbReference>
<dbReference type="Pfam" id="PF00534">
    <property type="entry name" value="Glycos_transf_1"/>
    <property type="match status" value="1"/>
</dbReference>
<organism evidence="3 4">
    <name type="scientific">Sphingomonas dokdonensis</name>
    <dbReference type="NCBI Taxonomy" id="344880"/>
    <lineage>
        <taxon>Bacteria</taxon>
        <taxon>Pseudomonadati</taxon>
        <taxon>Pseudomonadota</taxon>
        <taxon>Alphaproteobacteria</taxon>
        <taxon>Sphingomonadales</taxon>
        <taxon>Sphingomonadaceae</taxon>
        <taxon>Sphingomonas</taxon>
    </lineage>
</organism>
<dbReference type="GO" id="GO:0102710">
    <property type="term" value="F:D-inositol-3-phosphate glycosyltransferase activity"/>
    <property type="evidence" value="ECO:0007669"/>
    <property type="project" value="UniProtKB-EC"/>
</dbReference>
<evidence type="ECO:0000313" key="3">
    <source>
        <dbReference type="EMBL" id="OWK33805.1"/>
    </source>
</evidence>
<dbReference type="EMBL" id="NBBI01000001">
    <property type="protein sequence ID" value="OWK33805.1"/>
    <property type="molecule type" value="Genomic_DNA"/>
</dbReference>
<keyword evidence="3" id="KW-0328">Glycosyltransferase</keyword>
<name>A0A245ZVN4_9SPHN</name>
<evidence type="ECO:0000313" key="4">
    <source>
        <dbReference type="Proteomes" id="UP000197290"/>
    </source>
</evidence>
<comment type="caution">
    <text evidence="3">The sequence shown here is derived from an EMBL/GenBank/DDBJ whole genome shotgun (WGS) entry which is preliminary data.</text>
</comment>
<protein>
    <submittedName>
        <fullName evidence="3">D-inositol 3-phosphate glycosyltransferase</fullName>
        <ecNumber evidence="3">2.4.1.250</ecNumber>
    </submittedName>
</protein>
<dbReference type="Gene3D" id="3.40.50.2000">
    <property type="entry name" value="Glycogen Phosphorylase B"/>
    <property type="match status" value="2"/>
</dbReference>
<dbReference type="InterPro" id="IPR001296">
    <property type="entry name" value="Glyco_trans_1"/>
</dbReference>
<dbReference type="GO" id="GO:0009103">
    <property type="term" value="P:lipopolysaccharide biosynthetic process"/>
    <property type="evidence" value="ECO:0007669"/>
    <property type="project" value="TreeGrafter"/>
</dbReference>
<gene>
    <name evidence="3" type="primary">mshA_2</name>
    <name evidence="3" type="ORF">SPDO_06930</name>
</gene>
<dbReference type="EC" id="2.4.1.250" evidence="3"/>
<sequence length="376" mass="39992">MPVCIDGRLAAAEATGVASYAGALRDGLAATGPAPLVLDDDQHGRFGEPVSTAGMIRRGLAGRLRSRVSLQRDVARLHAPDVFRLAQSRFTSTGKLLTLDCPGPPGIMHWTYPIPARINGWVNLYTVHDVIPLVAPDVAAVEPASLQRRILAVAAVADRLLTVSASAREQILSALSLSSALVVDCGTAVTALEPGDGRLPADLRPDGYYLYCGLAEPRKNLPRLIAAWRASGTRYPLVLTGPDHQSVASQPGLVILPYQPRRVLVDLMRQARALLFPSLHEGFGLPVAEAMALGTPVLAANGGALAEVADGAAVMVDPHDEAAITQGIALLDRDDALRRDLAARGRARAQAFTIARFGARVRRLHDEFASDSRFDV</sequence>
<feature type="domain" description="Glycosyl transferase family 1" evidence="2">
    <location>
        <begin position="208"/>
        <end position="347"/>
    </location>
</feature>
<accession>A0A245ZVN4</accession>
<reference evidence="3 4" key="1">
    <citation type="submission" date="2017-03" db="EMBL/GenBank/DDBJ databases">
        <title>Genome sequence of Sphingomonas dokdonensis DSM 21029.</title>
        <authorList>
            <person name="Poehlein A."/>
            <person name="Wuebbeler J.H."/>
            <person name="Steinbuechel A."/>
            <person name="Daniel R."/>
        </authorList>
    </citation>
    <scope>NUCLEOTIDE SEQUENCE [LARGE SCALE GENOMIC DNA]</scope>
    <source>
        <strain evidence="3 4">DSM 21029</strain>
    </source>
</reference>
<dbReference type="PANTHER" id="PTHR46401">
    <property type="entry name" value="GLYCOSYLTRANSFERASE WBBK-RELATED"/>
    <property type="match status" value="1"/>
</dbReference>
<keyword evidence="1 3" id="KW-0808">Transferase</keyword>
<evidence type="ECO:0000256" key="1">
    <source>
        <dbReference type="ARBA" id="ARBA00022679"/>
    </source>
</evidence>
<dbReference type="PANTHER" id="PTHR46401:SF2">
    <property type="entry name" value="GLYCOSYLTRANSFERASE WBBK-RELATED"/>
    <property type="match status" value="1"/>
</dbReference>
<evidence type="ECO:0000259" key="2">
    <source>
        <dbReference type="Pfam" id="PF00534"/>
    </source>
</evidence>
<proteinExistence type="predicted"/>
<keyword evidence="4" id="KW-1185">Reference proteome</keyword>
<dbReference type="AlphaFoldDB" id="A0A245ZVN4"/>
<dbReference type="CDD" id="cd03809">
    <property type="entry name" value="GT4_MtfB-like"/>
    <property type="match status" value="1"/>
</dbReference>